<accession>A0ABM9M2N1</accession>
<dbReference type="Pfam" id="PF24553">
    <property type="entry name" value="Rv0428c_C"/>
    <property type="match status" value="1"/>
</dbReference>
<evidence type="ECO:0000313" key="4">
    <source>
        <dbReference type="EMBL" id="CAJ1509139.1"/>
    </source>
</evidence>
<gene>
    <name evidence="4" type="ORF">MU0053_004084</name>
</gene>
<evidence type="ECO:0000313" key="5">
    <source>
        <dbReference type="Proteomes" id="UP001190465"/>
    </source>
</evidence>
<sequence>MPVELPAVGSRVSLRYRLPAGSASPLTDVVGYLDSAGPEVVVRTKSGELITVAAADIVSVRELSHIPVRNSQIRALEHAAAMAWPGVEQQWLHGWFLRAGHGATSRANSAVPLEVSAQLAAVAEVADWYRARGLAAWLALPERLLSVRSEGVKHTRVMVRDIDITPVPESVRFAEVPDAAWRRGYQRDVPVEVLTAVVDGEVTFATLDDAAVGRGAVTSAPDGTRWLGISSVRVAAEQRGRGHARAVCEALLAWGAARGAGRAHVLVRSENAAAVALYTGLGFRLHHSHRYVAAESLLGFTI</sequence>
<dbReference type="EMBL" id="OY726397">
    <property type="protein sequence ID" value="CAJ1509139.1"/>
    <property type="molecule type" value="Genomic_DNA"/>
</dbReference>
<dbReference type="Gene3D" id="3.40.630.30">
    <property type="match status" value="1"/>
</dbReference>
<dbReference type="Pfam" id="PF24551">
    <property type="entry name" value="SH3_Rv0428c"/>
    <property type="match status" value="1"/>
</dbReference>
<proteinExistence type="predicted"/>
<dbReference type="InterPro" id="IPR056935">
    <property type="entry name" value="Rv0428c-like_C"/>
</dbReference>
<evidence type="ECO:0000259" key="3">
    <source>
        <dbReference type="PROSITE" id="PS51186"/>
    </source>
</evidence>
<dbReference type="InterPro" id="IPR056934">
    <property type="entry name" value="SH3_Rv0428c"/>
</dbReference>
<dbReference type="PANTHER" id="PTHR43072:SF51">
    <property type="entry name" value="ABC SUPERFAMILY TRANSPORT PROTEIN"/>
    <property type="match status" value="1"/>
</dbReference>
<dbReference type="PROSITE" id="PS51186">
    <property type="entry name" value="GNAT"/>
    <property type="match status" value="1"/>
</dbReference>
<protein>
    <submittedName>
        <fullName evidence="4">GNAT family N-acetyltransferase</fullName>
    </submittedName>
</protein>
<evidence type="ECO:0000256" key="2">
    <source>
        <dbReference type="ARBA" id="ARBA00023315"/>
    </source>
</evidence>
<dbReference type="InterPro" id="IPR016181">
    <property type="entry name" value="Acyl_CoA_acyltransferase"/>
</dbReference>
<organism evidence="4 5">
    <name type="scientific">[Mycobacterium] burgundiense</name>
    <dbReference type="NCBI Taxonomy" id="3064286"/>
    <lineage>
        <taxon>Bacteria</taxon>
        <taxon>Bacillati</taxon>
        <taxon>Actinomycetota</taxon>
        <taxon>Actinomycetes</taxon>
        <taxon>Mycobacteriales</taxon>
        <taxon>Mycobacteriaceae</taxon>
        <taxon>Mycolicibacterium</taxon>
    </lineage>
</organism>
<reference evidence="4 5" key="1">
    <citation type="submission" date="2023-08" db="EMBL/GenBank/DDBJ databases">
        <authorList>
            <person name="Folkvardsen B D."/>
            <person name="Norman A."/>
        </authorList>
    </citation>
    <scope>NUCLEOTIDE SEQUENCE [LARGE SCALE GENOMIC DNA]</scope>
    <source>
        <strain evidence="4 5">Mu0053</strain>
    </source>
</reference>
<keyword evidence="5" id="KW-1185">Reference proteome</keyword>
<feature type="domain" description="N-acetyltransferase" evidence="3">
    <location>
        <begin position="157"/>
        <end position="302"/>
    </location>
</feature>
<dbReference type="PANTHER" id="PTHR43072">
    <property type="entry name" value="N-ACETYLTRANSFERASE"/>
    <property type="match status" value="1"/>
</dbReference>
<keyword evidence="1" id="KW-0808">Transferase</keyword>
<dbReference type="Proteomes" id="UP001190465">
    <property type="component" value="Chromosome"/>
</dbReference>
<dbReference type="InterPro" id="IPR000182">
    <property type="entry name" value="GNAT_dom"/>
</dbReference>
<evidence type="ECO:0000256" key="1">
    <source>
        <dbReference type="ARBA" id="ARBA00022679"/>
    </source>
</evidence>
<dbReference type="CDD" id="cd04301">
    <property type="entry name" value="NAT_SF"/>
    <property type="match status" value="1"/>
</dbReference>
<dbReference type="RefSeq" id="WP_308479404.1">
    <property type="nucleotide sequence ID" value="NZ_OY726397.1"/>
</dbReference>
<dbReference type="SUPFAM" id="SSF55729">
    <property type="entry name" value="Acyl-CoA N-acyltransferases (Nat)"/>
    <property type="match status" value="1"/>
</dbReference>
<keyword evidence="2" id="KW-0012">Acyltransferase</keyword>
<name>A0ABM9M2N1_9MYCO</name>